<sequence length="149" mass="16615">MTTKHRLPESMQQVPGCTKQGDQVGLDDAYPRVQEPAGGRPQTRMSAGRIKESSSMAGPGRNARESGIHKKKRATAQAKDVAQVSVRDRDSSWCVCRADTSTDSGRRDVERLDVGLYWYERMELENPQTDSSGLTSLPVMSWKRFAKDL</sequence>
<dbReference type="Proteomes" id="UP000198211">
    <property type="component" value="Unassembled WGS sequence"/>
</dbReference>
<reference evidence="3" key="1">
    <citation type="submission" date="2017-03" db="EMBL/GenBank/DDBJ databases">
        <title>Phytopthora megakarya and P. palmivora, two closely related causual agents of cacao black pod achieved similar genome size and gene model numbers by different mechanisms.</title>
        <authorList>
            <person name="Ali S."/>
            <person name="Shao J."/>
            <person name="Larry D.J."/>
            <person name="Kronmiller B."/>
            <person name="Shen D."/>
            <person name="Strem M.D."/>
            <person name="Melnick R.L."/>
            <person name="Guiltinan M.J."/>
            <person name="Tyler B.M."/>
            <person name="Meinhardt L.W."/>
            <person name="Bailey B.A."/>
        </authorList>
    </citation>
    <scope>NUCLEOTIDE SEQUENCE [LARGE SCALE GENOMIC DNA]</scope>
    <source>
        <strain evidence="3">zdho120</strain>
    </source>
</reference>
<evidence type="ECO:0000313" key="3">
    <source>
        <dbReference type="Proteomes" id="UP000198211"/>
    </source>
</evidence>
<feature type="region of interest" description="Disordered" evidence="1">
    <location>
        <begin position="1"/>
        <end position="83"/>
    </location>
</feature>
<keyword evidence="2" id="KW-0695">RNA-directed DNA polymerase</keyword>
<dbReference type="GO" id="GO:0003964">
    <property type="term" value="F:RNA-directed DNA polymerase activity"/>
    <property type="evidence" value="ECO:0007669"/>
    <property type="project" value="UniProtKB-KW"/>
</dbReference>
<proteinExistence type="predicted"/>
<protein>
    <submittedName>
        <fullName evidence="2">Reverse transcriptase</fullName>
    </submittedName>
</protein>
<dbReference type="AlphaFoldDB" id="A0A225VAJ7"/>
<keyword evidence="2" id="KW-0808">Transferase</keyword>
<gene>
    <name evidence="2" type="ORF">PHMEG_00026030</name>
</gene>
<comment type="caution">
    <text evidence="2">The sequence shown here is derived from an EMBL/GenBank/DDBJ whole genome shotgun (WGS) entry which is preliminary data.</text>
</comment>
<keyword evidence="3" id="KW-1185">Reference proteome</keyword>
<dbReference type="OrthoDB" id="146242at2759"/>
<name>A0A225VAJ7_9STRA</name>
<dbReference type="EMBL" id="NBNE01006187">
    <property type="protein sequence ID" value="OWZ02413.1"/>
    <property type="molecule type" value="Genomic_DNA"/>
</dbReference>
<organism evidence="2 3">
    <name type="scientific">Phytophthora megakarya</name>
    <dbReference type="NCBI Taxonomy" id="4795"/>
    <lineage>
        <taxon>Eukaryota</taxon>
        <taxon>Sar</taxon>
        <taxon>Stramenopiles</taxon>
        <taxon>Oomycota</taxon>
        <taxon>Peronosporomycetes</taxon>
        <taxon>Peronosporales</taxon>
        <taxon>Peronosporaceae</taxon>
        <taxon>Phytophthora</taxon>
    </lineage>
</organism>
<keyword evidence="2" id="KW-0548">Nucleotidyltransferase</keyword>
<evidence type="ECO:0000256" key="1">
    <source>
        <dbReference type="SAM" id="MobiDB-lite"/>
    </source>
</evidence>
<evidence type="ECO:0000313" key="2">
    <source>
        <dbReference type="EMBL" id="OWZ02413.1"/>
    </source>
</evidence>
<accession>A0A225VAJ7</accession>